<dbReference type="InterPro" id="IPR000172">
    <property type="entry name" value="GMC_OxRdtase_N"/>
</dbReference>
<protein>
    <recommendedName>
        <fullName evidence="2">Glucose-methanol-choline oxidoreductase N-terminal domain-containing protein</fullName>
    </recommendedName>
</protein>
<organism evidence="3 4">
    <name type="scientific">Pseudogymnoascus destructans (strain ATCC MYA-4855 / 20631-21)</name>
    <name type="common">Bat white-nose syndrome fungus</name>
    <name type="synonym">Geomyces destructans</name>
    <dbReference type="NCBI Taxonomy" id="658429"/>
    <lineage>
        <taxon>Eukaryota</taxon>
        <taxon>Fungi</taxon>
        <taxon>Dikarya</taxon>
        <taxon>Ascomycota</taxon>
        <taxon>Pezizomycotina</taxon>
        <taxon>Leotiomycetes</taxon>
        <taxon>Thelebolales</taxon>
        <taxon>Thelebolaceae</taxon>
        <taxon>Pseudogymnoascus</taxon>
    </lineage>
</organism>
<dbReference type="InterPro" id="IPR036188">
    <property type="entry name" value="FAD/NAD-bd_sf"/>
</dbReference>
<accession>L8GA41</accession>
<feature type="non-terminal residue" evidence="3">
    <location>
        <position position="284"/>
    </location>
</feature>
<evidence type="ECO:0000256" key="1">
    <source>
        <dbReference type="ARBA" id="ARBA00010790"/>
    </source>
</evidence>
<evidence type="ECO:0000259" key="2">
    <source>
        <dbReference type="PROSITE" id="PS00624"/>
    </source>
</evidence>
<sequence>SHEPHPANALANLYPDLKWPRREVTVISAAKEVILSAGSFQSPGLLELSGIGNRAALTAAAVPKVISDLPGWLGIPQLVPGLHLHRRPPRSRASVRNLSNPIDAKKLAFLSDPKLTPLMSQLEIIFSDGYTGVKGYPAANAPLFGSEFFSLLAASVHPFGRGSVHMKSTNINTPPAIDSKYLQNPYDLHSMIVAAKFMRSIATAAPMSSVWTTEYEPGSAVATDADWEAYARANTLSIYHSVGTCAMLPRKDGGVVDPKLRVYGVSRLRVVDASIIPIIPGAHI</sequence>
<dbReference type="InParanoid" id="L8GA41"/>
<feature type="domain" description="Glucose-methanol-choline oxidoreductase N-terminal" evidence="2">
    <location>
        <begin position="38"/>
        <end position="52"/>
    </location>
</feature>
<dbReference type="SUPFAM" id="SSF51905">
    <property type="entry name" value="FAD/NAD(P)-binding domain"/>
    <property type="match status" value="1"/>
</dbReference>
<dbReference type="Pfam" id="PF05199">
    <property type="entry name" value="GMC_oxred_C"/>
    <property type="match status" value="1"/>
</dbReference>
<dbReference type="OrthoDB" id="269227at2759"/>
<dbReference type="HOGENOM" id="CLU_981966_0_0_1"/>
<dbReference type="AlphaFoldDB" id="L8GA41"/>
<dbReference type="GO" id="GO:0016614">
    <property type="term" value="F:oxidoreductase activity, acting on CH-OH group of donors"/>
    <property type="evidence" value="ECO:0007669"/>
    <property type="project" value="InterPro"/>
</dbReference>
<keyword evidence="4" id="KW-1185">Reference proteome</keyword>
<dbReference type="PANTHER" id="PTHR11552:SF115">
    <property type="entry name" value="DEHYDROGENASE XPTC-RELATED"/>
    <property type="match status" value="1"/>
</dbReference>
<dbReference type="Pfam" id="PF00732">
    <property type="entry name" value="GMC_oxred_N"/>
    <property type="match status" value="1"/>
</dbReference>
<dbReference type="EMBL" id="GL573247">
    <property type="protein sequence ID" value="ELR09947.1"/>
    <property type="molecule type" value="Genomic_DNA"/>
</dbReference>
<dbReference type="Gene3D" id="3.30.560.10">
    <property type="entry name" value="Glucose Oxidase, domain 3"/>
    <property type="match status" value="1"/>
</dbReference>
<dbReference type="Gene3D" id="3.50.50.60">
    <property type="entry name" value="FAD/NAD(P)-binding domain"/>
    <property type="match status" value="1"/>
</dbReference>
<evidence type="ECO:0000313" key="3">
    <source>
        <dbReference type="EMBL" id="ELR09947.1"/>
    </source>
</evidence>
<dbReference type="VEuPathDB" id="FungiDB:GMDG_04423"/>
<dbReference type="InterPro" id="IPR007867">
    <property type="entry name" value="GMC_OxRtase_C"/>
</dbReference>
<evidence type="ECO:0000313" key="4">
    <source>
        <dbReference type="Proteomes" id="UP000011064"/>
    </source>
</evidence>
<dbReference type="SUPFAM" id="SSF54373">
    <property type="entry name" value="FAD-linked reductases, C-terminal domain"/>
    <property type="match status" value="1"/>
</dbReference>
<reference evidence="4" key="1">
    <citation type="submission" date="2010-09" db="EMBL/GenBank/DDBJ databases">
        <title>The genome sequence of Geomyces destructans 20631-21.</title>
        <authorList>
            <consortium name="The Broad Institute Genome Sequencing Platform"/>
            <person name="Cuomo C.A."/>
            <person name="Blehert D.S."/>
            <person name="Lorch J.M."/>
            <person name="Young S.K."/>
            <person name="Zeng Q."/>
            <person name="Gargeya S."/>
            <person name="Fitzgerald M."/>
            <person name="Haas B."/>
            <person name="Abouelleil A."/>
            <person name="Alvarado L."/>
            <person name="Arachchi H.M."/>
            <person name="Berlin A."/>
            <person name="Brown A."/>
            <person name="Chapman S.B."/>
            <person name="Chen Z."/>
            <person name="Dunbar C."/>
            <person name="Freedman E."/>
            <person name="Gearin G."/>
            <person name="Gellesch M."/>
            <person name="Goldberg J."/>
            <person name="Griggs A."/>
            <person name="Gujja S."/>
            <person name="Heiman D."/>
            <person name="Howarth C."/>
            <person name="Larson L."/>
            <person name="Lui A."/>
            <person name="MacDonald P.J.P."/>
            <person name="Montmayeur A."/>
            <person name="Murphy C."/>
            <person name="Neiman D."/>
            <person name="Pearson M."/>
            <person name="Priest M."/>
            <person name="Roberts A."/>
            <person name="Saif S."/>
            <person name="Shea T."/>
            <person name="Shenoy N."/>
            <person name="Sisk P."/>
            <person name="Stolte C."/>
            <person name="Sykes S."/>
            <person name="Wortman J."/>
            <person name="Nusbaum C."/>
            <person name="Birren B."/>
        </authorList>
    </citation>
    <scope>NUCLEOTIDE SEQUENCE [LARGE SCALE GENOMIC DNA]</scope>
    <source>
        <strain evidence="4">ATCC MYA-4855 / 20631-21</strain>
    </source>
</reference>
<comment type="similarity">
    <text evidence="1">Belongs to the GMC oxidoreductase family.</text>
</comment>
<dbReference type="PANTHER" id="PTHR11552">
    <property type="entry name" value="GLUCOSE-METHANOL-CHOLINE GMC OXIDOREDUCTASE"/>
    <property type="match status" value="1"/>
</dbReference>
<gene>
    <name evidence="3" type="ORF">GMDG_04423</name>
</gene>
<dbReference type="STRING" id="658429.L8GA41"/>
<dbReference type="Proteomes" id="UP000011064">
    <property type="component" value="Unassembled WGS sequence"/>
</dbReference>
<name>L8GA41_PSED2</name>
<dbReference type="PROSITE" id="PS00624">
    <property type="entry name" value="GMC_OXRED_2"/>
    <property type="match status" value="1"/>
</dbReference>
<dbReference type="GO" id="GO:0050660">
    <property type="term" value="F:flavin adenine dinucleotide binding"/>
    <property type="evidence" value="ECO:0007669"/>
    <property type="project" value="InterPro"/>
</dbReference>
<proteinExistence type="inferred from homology"/>
<dbReference type="InterPro" id="IPR012132">
    <property type="entry name" value="GMC_OxRdtase"/>
</dbReference>